<organism evidence="2">
    <name type="scientific">Arundo donax</name>
    <name type="common">Giant reed</name>
    <name type="synonym">Donax arundinaceus</name>
    <dbReference type="NCBI Taxonomy" id="35708"/>
    <lineage>
        <taxon>Eukaryota</taxon>
        <taxon>Viridiplantae</taxon>
        <taxon>Streptophyta</taxon>
        <taxon>Embryophyta</taxon>
        <taxon>Tracheophyta</taxon>
        <taxon>Spermatophyta</taxon>
        <taxon>Magnoliopsida</taxon>
        <taxon>Liliopsida</taxon>
        <taxon>Poales</taxon>
        <taxon>Poaceae</taxon>
        <taxon>PACMAD clade</taxon>
        <taxon>Arundinoideae</taxon>
        <taxon>Arundineae</taxon>
        <taxon>Arundo</taxon>
    </lineage>
</organism>
<keyword evidence="1" id="KW-0812">Transmembrane</keyword>
<dbReference type="EMBL" id="GBRH01196531">
    <property type="protein sequence ID" value="JAE01365.1"/>
    <property type="molecule type" value="Transcribed_RNA"/>
</dbReference>
<protein>
    <submittedName>
        <fullName evidence="2">Uncharacterized protein</fullName>
    </submittedName>
</protein>
<keyword evidence="1" id="KW-1133">Transmembrane helix</keyword>
<evidence type="ECO:0000256" key="1">
    <source>
        <dbReference type="SAM" id="Phobius"/>
    </source>
</evidence>
<name>A0A0A9EKS8_ARUDO</name>
<feature type="transmembrane region" description="Helical" evidence="1">
    <location>
        <begin position="48"/>
        <end position="68"/>
    </location>
</feature>
<evidence type="ECO:0000313" key="2">
    <source>
        <dbReference type="EMBL" id="JAE01365.1"/>
    </source>
</evidence>
<accession>A0A0A9EKS8</accession>
<feature type="transmembrane region" description="Helical" evidence="1">
    <location>
        <begin position="12"/>
        <end position="36"/>
    </location>
</feature>
<proteinExistence type="predicted"/>
<keyword evidence="1" id="KW-0472">Membrane</keyword>
<reference evidence="2" key="1">
    <citation type="submission" date="2014-09" db="EMBL/GenBank/DDBJ databases">
        <authorList>
            <person name="Magalhaes I.L.F."/>
            <person name="Oliveira U."/>
            <person name="Santos F.R."/>
            <person name="Vidigal T.H.D.A."/>
            <person name="Brescovit A.D."/>
            <person name="Santos A.J."/>
        </authorList>
    </citation>
    <scope>NUCLEOTIDE SEQUENCE</scope>
    <source>
        <tissue evidence="2">Shoot tissue taken approximately 20 cm above the soil surface</tissue>
    </source>
</reference>
<dbReference type="AlphaFoldDB" id="A0A0A9EKS8"/>
<sequence length="71" mass="8227">MPTLCMPRLVLFRFCTFFSMLYLTCCLSIMLCVEILPHNVLSQEISIIHASFYLFAACFSCLWMYTVLQTG</sequence>
<reference evidence="2" key="2">
    <citation type="journal article" date="2015" name="Data Brief">
        <title>Shoot transcriptome of the giant reed, Arundo donax.</title>
        <authorList>
            <person name="Barrero R.A."/>
            <person name="Guerrero F.D."/>
            <person name="Moolhuijzen P."/>
            <person name="Goolsby J.A."/>
            <person name="Tidwell J."/>
            <person name="Bellgard S.E."/>
            <person name="Bellgard M.I."/>
        </authorList>
    </citation>
    <scope>NUCLEOTIDE SEQUENCE</scope>
    <source>
        <tissue evidence="2">Shoot tissue taken approximately 20 cm above the soil surface</tissue>
    </source>
</reference>